<dbReference type="InterPro" id="IPR006145">
    <property type="entry name" value="PsdUridine_synth_RsuA/RluA"/>
</dbReference>
<comment type="function">
    <text evidence="2">Responsible for synthesis of pseudouridine from uracil at positions 955, 2504 and 2580 in 23S ribosomal RNA.</text>
</comment>
<keyword evidence="6 8" id="KW-0413">Isomerase</keyword>
<comment type="catalytic activity">
    <reaction evidence="8">
        <text>a uridine in RNA = a pseudouridine in RNA</text>
        <dbReference type="Rhea" id="RHEA:48348"/>
        <dbReference type="Rhea" id="RHEA-COMP:12068"/>
        <dbReference type="Rhea" id="RHEA-COMP:12069"/>
        <dbReference type="ChEBI" id="CHEBI:65314"/>
        <dbReference type="ChEBI" id="CHEBI:65315"/>
    </reaction>
</comment>
<dbReference type="SMART" id="SM00363">
    <property type="entry name" value="S4"/>
    <property type="match status" value="1"/>
</dbReference>
<dbReference type="CDD" id="cd00165">
    <property type="entry name" value="S4"/>
    <property type="match status" value="1"/>
</dbReference>
<evidence type="ECO:0000256" key="8">
    <source>
        <dbReference type="RuleBase" id="RU362028"/>
    </source>
</evidence>
<evidence type="ECO:0000256" key="3">
    <source>
        <dbReference type="ARBA" id="ARBA00010876"/>
    </source>
</evidence>
<dbReference type="PROSITE" id="PS50889">
    <property type="entry name" value="S4"/>
    <property type="match status" value="1"/>
</dbReference>
<gene>
    <name evidence="10" type="primary">rluC</name>
    <name evidence="10" type="ORF">GCM10009104_10300</name>
</gene>
<evidence type="ECO:0000256" key="6">
    <source>
        <dbReference type="ARBA" id="ARBA00023235"/>
    </source>
</evidence>
<dbReference type="Proteomes" id="UP001499915">
    <property type="component" value="Unassembled WGS sequence"/>
</dbReference>
<dbReference type="PANTHER" id="PTHR21600">
    <property type="entry name" value="MITOCHONDRIAL RNA PSEUDOURIDINE SYNTHASE"/>
    <property type="match status" value="1"/>
</dbReference>
<dbReference type="NCBIfam" id="TIGR00005">
    <property type="entry name" value="rluA_subfam"/>
    <property type="match status" value="1"/>
</dbReference>
<dbReference type="InterPro" id="IPR006225">
    <property type="entry name" value="PsdUridine_synth_RluC/D"/>
</dbReference>
<keyword evidence="11" id="KW-1185">Reference proteome</keyword>
<protein>
    <recommendedName>
        <fullName evidence="8">Pseudouridine synthase</fullName>
        <ecNumber evidence="8">5.4.99.-</ecNumber>
    </recommendedName>
</protein>
<dbReference type="InterPro" id="IPR036986">
    <property type="entry name" value="S4_RNA-bd_sf"/>
</dbReference>
<dbReference type="PROSITE" id="PS01129">
    <property type="entry name" value="PSI_RLU"/>
    <property type="match status" value="1"/>
</dbReference>
<name>A0ABN1I3T0_9GAMM</name>
<reference evidence="10 11" key="1">
    <citation type="journal article" date="2019" name="Int. J. Syst. Evol. Microbiol.">
        <title>The Global Catalogue of Microorganisms (GCM) 10K type strain sequencing project: providing services to taxonomists for standard genome sequencing and annotation.</title>
        <authorList>
            <consortium name="The Broad Institute Genomics Platform"/>
            <consortium name="The Broad Institute Genome Sequencing Center for Infectious Disease"/>
            <person name="Wu L."/>
            <person name="Ma J."/>
        </authorList>
    </citation>
    <scope>NUCLEOTIDE SEQUENCE [LARGE SCALE GENOMIC DNA]</scope>
    <source>
        <strain evidence="10 11">JCM 15134</strain>
    </source>
</reference>
<evidence type="ECO:0000313" key="11">
    <source>
        <dbReference type="Proteomes" id="UP001499915"/>
    </source>
</evidence>
<dbReference type="Gene3D" id="3.10.290.10">
    <property type="entry name" value="RNA-binding S4 domain"/>
    <property type="match status" value="1"/>
</dbReference>
<evidence type="ECO:0000259" key="9">
    <source>
        <dbReference type="SMART" id="SM00363"/>
    </source>
</evidence>
<keyword evidence="5 7" id="KW-0694">RNA-binding</keyword>
<evidence type="ECO:0000256" key="4">
    <source>
        <dbReference type="ARBA" id="ARBA00022552"/>
    </source>
</evidence>
<dbReference type="InterPro" id="IPR006224">
    <property type="entry name" value="PsdUridine_synth_RluA-like_CS"/>
</dbReference>
<dbReference type="Gene3D" id="3.30.2350.10">
    <property type="entry name" value="Pseudouridine synthase"/>
    <property type="match status" value="1"/>
</dbReference>
<dbReference type="SUPFAM" id="SSF55174">
    <property type="entry name" value="Alpha-L RNA-binding motif"/>
    <property type="match status" value="1"/>
</dbReference>
<sequence length="323" mass="36542">MTHKQQQQQQQQVRFVEVDADQAGQRIDNFLRTALKGAPKSLIYRILRKGEIRVNKKRVKPDTRLNAGDLIRIPPVRVPERGESAPVGTGLAEHLESAVLYESDSLIVINKPAGLAVHGGSGVSLGLIEALRQIRPDCRFLELVHRLDRDTSGCIMVAKKRSMLRYLHDALRMRKVNKVYHALVVGRWPSRRSKVDAPLQRFELKSGERIVKVHPEGKPSVTEFKVLKRYQDMATLVEARPLTGRTHQIRVHTQFAGHPIAGDVKYTPDEDNREFRQQGIRRLMLHAARLELSLPDGERLRVEAPLDTDTESALSRLAAEQAV</sequence>
<evidence type="ECO:0000256" key="2">
    <source>
        <dbReference type="ARBA" id="ARBA00002876"/>
    </source>
</evidence>
<accession>A0ABN1I3T0</accession>
<organism evidence="10 11">
    <name type="scientific">Marinobacterium maritimum</name>
    <dbReference type="NCBI Taxonomy" id="500162"/>
    <lineage>
        <taxon>Bacteria</taxon>
        <taxon>Pseudomonadati</taxon>
        <taxon>Pseudomonadota</taxon>
        <taxon>Gammaproteobacteria</taxon>
        <taxon>Oceanospirillales</taxon>
        <taxon>Oceanospirillaceae</taxon>
        <taxon>Marinobacterium</taxon>
    </lineage>
</organism>
<evidence type="ECO:0000256" key="5">
    <source>
        <dbReference type="ARBA" id="ARBA00022884"/>
    </source>
</evidence>
<comment type="caution">
    <text evidence="10">The sequence shown here is derived from an EMBL/GenBank/DDBJ whole genome shotgun (WGS) entry which is preliminary data.</text>
</comment>
<feature type="domain" description="RNA-binding S4" evidence="9">
    <location>
        <begin position="25"/>
        <end position="83"/>
    </location>
</feature>
<comment type="catalytic activity">
    <reaction evidence="1">
        <text>uridine(955/2504/2580) in 23S rRNA = pseudouridine(955/2504/2580) in 23S rRNA</text>
        <dbReference type="Rhea" id="RHEA:42528"/>
        <dbReference type="Rhea" id="RHEA-COMP:10099"/>
        <dbReference type="Rhea" id="RHEA-COMP:10100"/>
        <dbReference type="ChEBI" id="CHEBI:65314"/>
        <dbReference type="ChEBI" id="CHEBI:65315"/>
        <dbReference type="EC" id="5.4.99.24"/>
    </reaction>
</comment>
<dbReference type="NCBIfam" id="NF008249">
    <property type="entry name" value="PRK11025.1"/>
    <property type="match status" value="1"/>
</dbReference>
<evidence type="ECO:0000313" key="10">
    <source>
        <dbReference type="EMBL" id="GAA0686383.1"/>
    </source>
</evidence>
<dbReference type="EC" id="5.4.99.-" evidence="8"/>
<keyword evidence="4" id="KW-0698">rRNA processing</keyword>
<dbReference type="CDD" id="cd02869">
    <property type="entry name" value="PseudoU_synth_RluA_like"/>
    <property type="match status" value="1"/>
</dbReference>
<comment type="similarity">
    <text evidence="3 8">Belongs to the pseudouridine synthase RluA family.</text>
</comment>
<proteinExistence type="inferred from homology"/>
<dbReference type="RefSeq" id="WP_343803234.1">
    <property type="nucleotide sequence ID" value="NZ_BAAAET010000001.1"/>
</dbReference>
<evidence type="ECO:0000256" key="1">
    <source>
        <dbReference type="ARBA" id="ARBA00000381"/>
    </source>
</evidence>
<dbReference type="EMBL" id="BAAAET010000001">
    <property type="protein sequence ID" value="GAA0686383.1"/>
    <property type="molecule type" value="Genomic_DNA"/>
</dbReference>
<dbReference type="SUPFAM" id="SSF55120">
    <property type="entry name" value="Pseudouridine synthase"/>
    <property type="match status" value="1"/>
</dbReference>
<evidence type="ECO:0000256" key="7">
    <source>
        <dbReference type="PROSITE-ProRule" id="PRU00182"/>
    </source>
</evidence>
<dbReference type="Pfam" id="PF00849">
    <property type="entry name" value="PseudoU_synth_2"/>
    <property type="match status" value="1"/>
</dbReference>
<dbReference type="PANTHER" id="PTHR21600:SF92">
    <property type="entry name" value="RIBOSOMAL LARGE SUBUNIT PSEUDOURIDINE SYNTHASE C"/>
    <property type="match status" value="1"/>
</dbReference>
<dbReference type="InterPro" id="IPR002942">
    <property type="entry name" value="S4_RNA-bd"/>
</dbReference>
<dbReference type="InterPro" id="IPR020103">
    <property type="entry name" value="PsdUridine_synth_cat_dom_sf"/>
</dbReference>
<dbReference type="InterPro" id="IPR050188">
    <property type="entry name" value="RluA_PseudoU_synthase"/>
</dbReference>
<dbReference type="Pfam" id="PF01479">
    <property type="entry name" value="S4"/>
    <property type="match status" value="1"/>
</dbReference>